<keyword evidence="2" id="KW-1185">Reference proteome</keyword>
<dbReference type="OrthoDB" id="4115537at2759"/>
<protein>
    <submittedName>
        <fullName evidence="1">Uncharacterized protein</fullName>
    </submittedName>
</protein>
<dbReference type="Proteomes" id="UP000606974">
    <property type="component" value="Unassembled WGS sequence"/>
</dbReference>
<name>A0A8H7A751_9EURO</name>
<proteinExistence type="predicted"/>
<comment type="caution">
    <text evidence="1">The sequence shown here is derived from an EMBL/GenBank/DDBJ whole genome shotgun (WGS) entry which is preliminary data.</text>
</comment>
<dbReference type="AlphaFoldDB" id="A0A8H7A751"/>
<evidence type="ECO:0000313" key="1">
    <source>
        <dbReference type="EMBL" id="KAF7502174.1"/>
    </source>
</evidence>
<evidence type="ECO:0000313" key="2">
    <source>
        <dbReference type="Proteomes" id="UP000606974"/>
    </source>
</evidence>
<dbReference type="EMBL" id="JAACFV010000309">
    <property type="protein sequence ID" value="KAF7502174.1"/>
    <property type="molecule type" value="Genomic_DNA"/>
</dbReference>
<accession>A0A8H7A751</accession>
<reference evidence="1" key="1">
    <citation type="submission" date="2020-02" db="EMBL/GenBank/DDBJ databases">
        <authorList>
            <person name="Palmer J.M."/>
        </authorList>
    </citation>
    <scope>NUCLEOTIDE SEQUENCE</scope>
    <source>
        <strain evidence="1">EPUS1.4</strain>
        <tissue evidence="1">Thallus</tissue>
    </source>
</reference>
<sequence>MDGFQEFLSRSLIFITYYFSRLIVLKALLNARAHEDDWPGLFLFTTSLIFFGTPFRGAEDISQTEMLAAARSKYYDDDI</sequence>
<organism evidence="1 2">
    <name type="scientific">Endocarpon pusillum</name>
    <dbReference type="NCBI Taxonomy" id="364733"/>
    <lineage>
        <taxon>Eukaryota</taxon>
        <taxon>Fungi</taxon>
        <taxon>Dikarya</taxon>
        <taxon>Ascomycota</taxon>
        <taxon>Pezizomycotina</taxon>
        <taxon>Eurotiomycetes</taxon>
        <taxon>Chaetothyriomycetidae</taxon>
        <taxon>Verrucariales</taxon>
        <taxon>Verrucariaceae</taxon>
        <taxon>Endocarpon</taxon>
    </lineage>
</organism>
<gene>
    <name evidence="1" type="ORF">GJ744_006778</name>
</gene>